<comment type="caution">
    <text evidence="2">The sequence shown here is derived from an EMBL/GenBank/DDBJ whole genome shotgun (WGS) entry which is preliminary data.</text>
</comment>
<dbReference type="EMBL" id="JAULSN010000001">
    <property type="protein sequence ID" value="KAK3382634.1"/>
    <property type="molecule type" value="Genomic_DNA"/>
</dbReference>
<name>A0AAE0NJM4_9PEZI</name>
<reference evidence="2" key="1">
    <citation type="journal article" date="2023" name="Mol. Phylogenet. Evol.">
        <title>Genome-scale phylogeny and comparative genomics of the fungal order Sordariales.</title>
        <authorList>
            <person name="Hensen N."/>
            <person name="Bonometti L."/>
            <person name="Westerberg I."/>
            <person name="Brannstrom I.O."/>
            <person name="Guillou S."/>
            <person name="Cros-Aarteil S."/>
            <person name="Calhoun S."/>
            <person name="Haridas S."/>
            <person name="Kuo A."/>
            <person name="Mondo S."/>
            <person name="Pangilinan J."/>
            <person name="Riley R."/>
            <person name="LaButti K."/>
            <person name="Andreopoulos B."/>
            <person name="Lipzen A."/>
            <person name="Chen C."/>
            <person name="Yan M."/>
            <person name="Daum C."/>
            <person name="Ng V."/>
            <person name="Clum A."/>
            <person name="Steindorff A."/>
            <person name="Ohm R.A."/>
            <person name="Martin F."/>
            <person name="Silar P."/>
            <person name="Natvig D.O."/>
            <person name="Lalanne C."/>
            <person name="Gautier V."/>
            <person name="Ament-Velasquez S.L."/>
            <person name="Kruys A."/>
            <person name="Hutchinson M.I."/>
            <person name="Powell A.J."/>
            <person name="Barry K."/>
            <person name="Miller A.N."/>
            <person name="Grigoriev I.V."/>
            <person name="Debuchy R."/>
            <person name="Gladieux P."/>
            <person name="Hiltunen Thoren M."/>
            <person name="Johannesson H."/>
        </authorList>
    </citation>
    <scope>NUCLEOTIDE SEQUENCE</scope>
    <source>
        <strain evidence="2">CBS 958.72</strain>
    </source>
</reference>
<evidence type="ECO:0000313" key="3">
    <source>
        <dbReference type="Proteomes" id="UP001287356"/>
    </source>
</evidence>
<dbReference type="PANTHER" id="PTHR42937">
    <property type="match status" value="1"/>
</dbReference>
<organism evidence="2 3">
    <name type="scientific">Lasiosphaeria ovina</name>
    <dbReference type="NCBI Taxonomy" id="92902"/>
    <lineage>
        <taxon>Eukaryota</taxon>
        <taxon>Fungi</taxon>
        <taxon>Dikarya</taxon>
        <taxon>Ascomycota</taxon>
        <taxon>Pezizomycotina</taxon>
        <taxon>Sordariomycetes</taxon>
        <taxon>Sordariomycetidae</taxon>
        <taxon>Sordariales</taxon>
        <taxon>Lasiosphaeriaceae</taxon>
        <taxon>Lasiosphaeria</taxon>
    </lineage>
</organism>
<protein>
    <submittedName>
        <fullName evidence="2">Tryptophan synthase beta subunit-like PLP-dependent enzyme</fullName>
    </submittedName>
</protein>
<proteinExistence type="predicted"/>
<evidence type="ECO:0000313" key="2">
    <source>
        <dbReference type="EMBL" id="KAK3382634.1"/>
    </source>
</evidence>
<dbReference type="PANTHER" id="PTHR42937:SF1">
    <property type="entry name" value="DIAMINOPROPIONATE AMMONIA-LYASE"/>
    <property type="match status" value="1"/>
</dbReference>
<dbReference type="SUPFAM" id="SSF53686">
    <property type="entry name" value="Tryptophan synthase beta subunit-like PLP-dependent enzymes"/>
    <property type="match status" value="1"/>
</dbReference>
<sequence>MPSLLHINPEARQWRYGGDAEAVSALEQRRQAVLTFHEHLPEYRKTPLRSLPSIANELGLGHVLLKDESSRFGLPSFKVLGASWAVYCAVRERVDQLEALAQAITADDDPLLALSVLAGRVERVRQKLGDVKLITCTEGNWGRAVARMVGYLKLPAVVYVAAYMNETTRELIRSEGALVIPVEGGYDGAAAAAKRAADEDDNSLLVMDIGWEGYEKVPQRVVEGYQTMLDESQKQVEELTGGKQATHAIVPAGCGSVAQAVTQHFKSLASDKHPAATVIVVELDTAACLKLSLEKGEMTTVATGESIMCGMNCGTLSTTAWPVLRAGVDASVVVSDADSHEAVEQLGEQGIRAGPCGAASLAALRRACELEMDALGLDGESVVVLSAQRAPGSTRCPSKAMYVE</sequence>
<dbReference type="Proteomes" id="UP001287356">
    <property type="component" value="Unassembled WGS sequence"/>
</dbReference>
<dbReference type="Pfam" id="PF00291">
    <property type="entry name" value="PALP"/>
    <property type="match status" value="1"/>
</dbReference>
<feature type="domain" description="Tryptophan synthase beta chain-like PALP" evidence="1">
    <location>
        <begin position="41"/>
        <end position="370"/>
    </location>
</feature>
<keyword evidence="3" id="KW-1185">Reference proteome</keyword>
<dbReference type="InterPro" id="IPR001926">
    <property type="entry name" value="TrpB-like_PALP"/>
</dbReference>
<reference evidence="2" key="2">
    <citation type="submission" date="2023-06" db="EMBL/GenBank/DDBJ databases">
        <authorList>
            <consortium name="Lawrence Berkeley National Laboratory"/>
            <person name="Haridas S."/>
            <person name="Hensen N."/>
            <person name="Bonometti L."/>
            <person name="Westerberg I."/>
            <person name="Brannstrom I.O."/>
            <person name="Guillou S."/>
            <person name="Cros-Aarteil S."/>
            <person name="Calhoun S."/>
            <person name="Kuo A."/>
            <person name="Mondo S."/>
            <person name="Pangilinan J."/>
            <person name="Riley R."/>
            <person name="Labutti K."/>
            <person name="Andreopoulos B."/>
            <person name="Lipzen A."/>
            <person name="Chen C."/>
            <person name="Yanf M."/>
            <person name="Daum C."/>
            <person name="Ng V."/>
            <person name="Clum A."/>
            <person name="Steindorff A."/>
            <person name="Ohm R."/>
            <person name="Martin F."/>
            <person name="Silar P."/>
            <person name="Natvig D."/>
            <person name="Lalanne C."/>
            <person name="Gautier V."/>
            <person name="Ament-Velasquez S.L."/>
            <person name="Kruys A."/>
            <person name="Hutchinson M.I."/>
            <person name="Powell A.J."/>
            <person name="Barry K."/>
            <person name="Miller A.N."/>
            <person name="Grigoriev I.V."/>
            <person name="Debuchy R."/>
            <person name="Gladieux P."/>
            <person name="Thoren M.H."/>
            <person name="Johannesson H."/>
        </authorList>
    </citation>
    <scope>NUCLEOTIDE SEQUENCE</scope>
    <source>
        <strain evidence="2">CBS 958.72</strain>
    </source>
</reference>
<gene>
    <name evidence="2" type="ORF">B0T24DRAFT_602138</name>
</gene>
<dbReference type="AlphaFoldDB" id="A0AAE0NJM4"/>
<dbReference type="InterPro" id="IPR036052">
    <property type="entry name" value="TrpB-like_PALP_sf"/>
</dbReference>
<accession>A0AAE0NJM4</accession>
<evidence type="ECO:0000259" key="1">
    <source>
        <dbReference type="Pfam" id="PF00291"/>
    </source>
</evidence>
<dbReference type="Gene3D" id="3.40.50.1100">
    <property type="match status" value="3"/>
</dbReference>